<dbReference type="Pfam" id="PF25597">
    <property type="entry name" value="SH3_retrovirus"/>
    <property type="match status" value="1"/>
</dbReference>
<feature type="compositionally biased region" description="Polar residues" evidence="1">
    <location>
        <begin position="91"/>
        <end position="101"/>
    </location>
</feature>
<dbReference type="Proteomes" id="UP000194127">
    <property type="component" value="Unassembled WGS sequence"/>
</dbReference>
<organism evidence="3 4">
    <name type="scientific">Postia placenta MAD-698-R-SB12</name>
    <dbReference type="NCBI Taxonomy" id="670580"/>
    <lineage>
        <taxon>Eukaryota</taxon>
        <taxon>Fungi</taxon>
        <taxon>Dikarya</taxon>
        <taxon>Basidiomycota</taxon>
        <taxon>Agaricomycotina</taxon>
        <taxon>Agaricomycetes</taxon>
        <taxon>Polyporales</taxon>
        <taxon>Adustoporiaceae</taxon>
        <taxon>Rhodonia</taxon>
    </lineage>
</organism>
<accession>A0A1X6N1I3</accession>
<feature type="domain" description="Retroviral polymerase SH3-like" evidence="2">
    <location>
        <begin position="22"/>
        <end position="73"/>
    </location>
</feature>
<dbReference type="GeneID" id="36328041"/>
<protein>
    <recommendedName>
        <fullName evidence="2">Retroviral polymerase SH3-like domain-containing protein</fullName>
    </recommendedName>
</protein>
<dbReference type="AlphaFoldDB" id="A0A1X6N1I3"/>
<reference evidence="3 4" key="1">
    <citation type="submission" date="2017-04" db="EMBL/GenBank/DDBJ databases">
        <title>Genome Sequence of the Model Brown-Rot Fungus Postia placenta SB12.</title>
        <authorList>
            <consortium name="DOE Joint Genome Institute"/>
            <person name="Gaskell J."/>
            <person name="Kersten P."/>
            <person name="Larrondo L.F."/>
            <person name="Canessa P."/>
            <person name="Martinez D."/>
            <person name="Hibbett D."/>
            <person name="Schmoll M."/>
            <person name="Kubicek C.P."/>
            <person name="Martinez A.T."/>
            <person name="Yadav J."/>
            <person name="Master E."/>
            <person name="Magnuson J.K."/>
            <person name="James T."/>
            <person name="Yaver D."/>
            <person name="Berka R."/>
            <person name="Labutti K."/>
            <person name="Lipzen A."/>
            <person name="Aerts A."/>
            <person name="Barry K."/>
            <person name="Henrissat B."/>
            <person name="Blanchette R."/>
            <person name="Grigoriev I."/>
            <person name="Cullen D."/>
        </authorList>
    </citation>
    <scope>NUCLEOTIDE SEQUENCE [LARGE SCALE GENOMIC DNA]</scope>
    <source>
        <strain evidence="3 4">MAD-698-R-SB12</strain>
    </source>
</reference>
<evidence type="ECO:0000256" key="1">
    <source>
        <dbReference type="SAM" id="MobiDB-lite"/>
    </source>
</evidence>
<dbReference type="InterPro" id="IPR057670">
    <property type="entry name" value="SH3_retrovirus"/>
</dbReference>
<dbReference type="STRING" id="670580.A0A1X6N1I3"/>
<feature type="non-terminal residue" evidence="3">
    <location>
        <position position="168"/>
    </location>
</feature>
<dbReference type="RefSeq" id="XP_024339271.1">
    <property type="nucleotide sequence ID" value="XM_024483092.1"/>
</dbReference>
<proteinExistence type="predicted"/>
<evidence type="ECO:0000313" key="3">
    <source>
        <dbReference type="EMBL" id="OSX62477.1"/>
    </source>
</evidence>
<feature type="non-terminal residue" evidence="3">
    <location>
        <position position="1"/>
    </location>
</feature>
<dbReference type="OrthoDB" id="2776596at2759"/>
<feature type="region of interest" description="Disordered" evidence="1">
    <location>
        <begin position="84"/>
        <end position="168"/>
    </location>
</feature>
<keyword evidence="4" id="KW-1185">Reference proteome</keyword>
<dbReference type="EMBL" id="KZ110597">
    <property type="protein sequence ID" value="OSX62477.1"/>
    <property type="molecule type" value="Genomic_DNA"/>
</dbReference>
<name>A0A1X6N1I3_9APHY</name>
<evidence type="ECO:0000313" key="4">
    <source>
        <dbReference type="Proteomes" id="UP000194127"/>
    </source>
</evidence>
<sequence>TPHELATGERPNLAGLPRFGATVWVRVDPLSKLGVRSKRGRWVGFDLQSKGHRVYWPDKRTISIERDVRFKPDVSTAAVDVLLEGEHLQNDQHSPAESTGQHAPEKTVVPVPEPIVGADTDQGCDPPPHVQPEPRAQRTCKPSQWIKDLQSSVGTAGGRGAQKLPSSI</sequence>
<gene>
    <name evidence="3" type="ORF">POSPLADRAFT_1091517</name>
</gene>
<evidence type="ECO:0000259" key="2">
    <source>
        <dbReference type="Pfam" id="PF25597"/>
    </source>
</evidence>